<dbReference type="PANTHER" id="PTHR30319">
    <property type="entry name" value="PHENYLACETIC ACID REGULATOR-RELATED TRANSCRIPTIONAL REPRESSOR"/>
    <property type="match status" value="1"/>
</dbReference>
<feature type="region of interest" description="Disordered" evidence="1">
    <location>
        <begin position="66"/>
        <end position="89"/>
    </location>
</feature>
<dbReference type="PANTHER" id="PTHR30319:SF1">
    <property type="entry name" value="TRANSCRIPTIONAL REPRESSOR PAAX"/>
    <property type="match status" value="1"/>
</dbReference>
<evidence type="ECO:0000313" key="5">
    <source>
        <dbReference type="Proteomes" id="UP000229370"/>
    </source>
</evidence>
<evidence type="ECO:0000259" key="3">
    <source>
        <dbReference type="Pfam" id="PF20803"/>
    </source>
</evidence>
<comment type="caution">
    <text evidence="4">The sequence shown here is derived from an EMBL/GenBank/DDBJ whole genome shotgun (WGS) entry which is preliminary data.</text>
</comment>
<evidence type="ECO:0000256" key="1">
    <source>
        <dbReference type="SAM" id="MobiDB-lite"/>
    </source>
</evidence>
<dbReference type="AlphaFoldDB" id="A0A2M8GP32"/>
<sequence length="278" mass="32560">MAIKDRRTKILLGLFLLSDINLTSVLFDERFQKIFDFSLNEKTRGTISGLLKEGLIEKMGPAGAEAKIPVSNDLGGAQPDERRGSTSTEVRNTVSSDYRLTEKGFYELCLKFPFFRFLKDKWDGKWRVISYEIPEKKREIRDRLRREMQGWGLGPWHRSFWLTPHPIITTLKALTAQKEEERYIQAFEADHSFGDRRVLIEKVWQITSLDKKYREMFKKWHDVLSQPADKIEKFKKVISAYIDLLRLDPGLPVELVGEKWIGFEGWNIFKEIKSILLS</sequence>
<protein>
    <submittedName>
        <fullName evidence="4">Uncharacterized protein</fullName>
    </submittedName>
</protein>
<dbReference type="InterPro" id="IPR048846">
    <property type="entry name" value="PaaX-like_central"/>
</dbReference>
<name>A0A2M8GP32_9BACT</name>
<proteinExistence type="predicted"/>
<organism evidence="4 5">
    <name type="scientific">Candidatus Roizmanbacteria bacterium CG_4_8_14_3_um_filter_36_10</name>
    <dbReference type="NCBI Taxonomy" id="1974834"/>
    <lineage>
        <taxon>Bacteria</taxon>
        <taxon>Candidatus Roizmaniibacteriota</taxon>
    </lineage>
</organism>
<dbReference type="EMBL" id="PFQK01000006">
    <property type="protein sequence ID" value="PJC82296.1"/>
    <property type="molecule type" value="Genomic_DNA"/>
</dbReference>
<gene>
    <name evidence="4" type="ORF">CO007_00165</name>
</gene>
<feature type="domain" description="Transcriptional repressor PaaX-like C-terminal" evidence="2">
    <location>
        <begin position="204"/>
        <end position="274"/>
    </location>
</feature>
<dbReference type="Proteomes" id="UP000229370">
    <property type="component" value="Unassembled WGS sequence"/>
</dbReference>
<reference evidence="5" key="1">
    <citation type="submission" date="2017-09" db="EMBL/GenBank/DDBJ databases">
        <title>Depth-based differentiation of microbial function through sediment-hosted aquifers and enrichment of novel symbionts in the deep terrestrial subsurface.</title>
        <authorList>
            <person name="Probst A.J."/>
            <person name="Ladd B."/>
            <person name="Jarett J.K."/>
            <person name="Geller-Mcgrath D.E."/>
            <person name="Sieber C.M.K."/>
            <person name="Emerson J.B."/>
            <person name="Anantharaman K."/>
            <person name="Thomas B.C."/>
            <person name="Malmstrom R."/>
            <person name="Stieglmeier M."/>
            <person name="Klingl A."/>
            <person name="Woyke T."/>
            <person name="Ryan C.M."/>
            <person name="Banfield J.F."/>
        </authorList>
    </citation>
    <scope>NUCLEOTIDE SEQUENCE [LARGE SCALE GENOMIC DNA]</scope>
</reference>
<dbReference type="Gene3D" id="3.30.70.2650">
    <property type="match status" value="1"/>
</dbReference>
<accession>A0A2M8GP32</accession>
<feature type="domain" description="Transcriptional repressor PaaX-like central Cas2-like" evidence="3">
    <location>
        <begin position="120"/>
        <end position="192"/>
    </location>
</feature>
<dbReference type="Pfam" id="PF08223">
    <property type="entry name" value="PaaX_C"/>
    <property type="match status" value="1"/>
</dbReference>
<dbReference type="InterPro" id="IPR013225">
    <property type="entry name" value="PaaX_C"/>
</dbReference>
<dbReference type="Pfam" id="PF20803">
    <property type="entry name" value="PaaX_M"/>
    <property type="match status" value="1"/>
</dbReference>
<dbReference type="GO" id="GO:0006351">
    <property type="term" value="P:DNA-templated transcription"/>
    <property type="evidence" value="ECO:0007669"/>
    <property type="project" value="TreeGrafter"/>
</dbReference>
<evidence type="ECO:0000313" key="4">
    <source>
        <dbReference type="EMBL" id="PJC82296.1"/>
    </source>
</evidence>
<evidence type="ECO:0000259" key="2">
    <source>
        <dbReference type="Pfam" id="PF08223"/>
    </source>
</evidence>